<evidence type="ECO:0000313" key="1">
    <source>
        <dbReference type="EMBL" id="KKK65535.1"/>
    </source>
</evidence>
<comment type="caution">
    <text evidence="1">The sequence shown here is derived from an EMBL/GenBank/DDBJ whole genome shotgun (WGS) entry which is preliminary data.</text>
</comment>
<sequence length="37" mass="4162">MSIKKPYIQIVKSGMYCYWELAAGNGVTIAIARPTWT</sequence>
<protein>
    <submittedName>
        <fullName evidence="1">Uncharacterized protein</fullName>
    </submittedName>
</protein>
<accession>A0A0F8XW94</accession>
<feature type="non-terminal residue" evidence="1">
    <location>
        <position position="37"/>
    </location>
</feature>
<reference evidence="1" key="1">
    <citation type="journal article" date="2015" name="Nature">
        <title>Complex archaea that bridge the gap between prokaryotes and eukaryotes.</title>
        <authorList>
            <person name="Spang A."/>
            <person name="Saw J.H."/>
            <person name="Jorgensen S.L."/>
            <person name="Zaremba-Niedzwiedzka K."/>
            <person name="Martijn J."/>
            <person name="Lind A.E."/>
            <person name="van Eijk R."/>
            <person name="Schleper C."/>
            <person name="Guy L."/>
            <person name="Ettema T.J."/>
        </authorList>
    </citation>
    <scope>NUCLEOTIDE SEQUENCE</scope>
</reference>
<proteinExistence type="predicted"/>
<dbReference type="AlphaFoldDB" id="A0A0F8XW94"/>
<organism evidence="1">
    <name type="scientific">marine sediment metagenome</name>
    <dbReference type="NCBI Taxonomy" id="412755"/>
    <lineage>
        <taxon>unclassified sequences</taxon>
        <taxon>metagenomes</taxon>
        <taxon>ecological metagenomes</taxon>
    </lineage>
</organism>
<name>A0A0F8XW94_9ZZZZ</name>
<gene>
    <name evidence="1" type="ORF">LCGC14_2973190</name>
</gene>
<dbReference type="EMBL" id="LAZR01060508">
    <property type="protein sequence ID" value="KKK65535.1"/>
    <property type="molecule type" value="Genomic_DNA"/>
</dbReference>